<dbReference type="SUPFAM" id="SSF63829">
    <property type="entry name" value="Calcium-dependent phosphotriesterase"/>
    <property type="match status" value="1"/>
</dbReference>
<dbReference type="OrthoDB" id="53254at2"/>
<accession>A0A540WIV5</accession>
<keyword evidence="3" id="KW-1185">Reference proteome</keyword>
<dbReference type="PANTHER" id="PTHR35580">
    <property type="entry name" value="CELL SURFACE GLYCOPROTEIN (S-LAYER PROTEIN)-LIKE PROTEIN"/>
    <property type="match status" value="1"/>
</dbReference>
<dbReference type="PANTHER" id="PTHR35580:SF1">
    <property type="entry name" value="PHYTASE-LIKE DOMAIN-CONTAINING PROTEIN"/>
    <property type="match status" value="1"/>
</dbReference>
<feature type="signal peptide" evidence="1">
    <location>
        <begin position="1"/>
        <end position="26"/>
    </location>
</feature>
<feature type="chain" id="PRO_5022154958" description="Lipoprotein" evidence="1">
    <location>
        <begin position="27"/>
        <end position="428"/>
    </location>
</feature>
<dbReference type="InterPro" id="IPR010620">
    <property type="entry name" value="SBBP_repeat"/>
</dbReference>
<gene>
    <name evidence="2" type="ORF">FJV41_47280</name>
</gene>
<comment type="caution">
    <text evidence="2">The sequence shown here is derived from an EMBL/GenBank/DDBJ whole genome shotgun (WGS) entry which is preliminary data.</text>
</comment>
<evidence type="ECO:0000256" key="1">
    <source>
        <dbReference type="SAM" id="SignalP"/>
    </source>
</evidence>
<dbReference type="AlphaFoldDB" id="A0A540WIV5"/>
<keyword evidence="1" id="KW-0732">Signal</keyword>
<dbReference type="Pfam" id="PF06739">
    <property type="entry name" value="SBBP"/>
    <property type="match status" value="3"/>
</dbReference>
<dbReference type="Proteomes" id="UP000315369">
    <property type="component" value="Unassembled WGS sequence"/>
</dbReference>
<protein>
    <recommendedName>
        <fullName evidence="4">Lipoprotein</fullName>
    </recommendedName>
</protein>
<proteinExistence type="predicted"/>
<organism evidence="2 3">
    <name type="scientific">Myxococcus llanfairpwllgwyngyllgogerychwyrndrobwllllantysiliogogogochensis</name>
    <dbReference type="NCBI Taxonomy" id="2590453"/>
    <lineage>
        <taxon>Bacteria</taxon>
        <taxon>Pseudomonadati</taxon>
        <taxon>Myxococcota</taxon>
        <taxon>Myxococcia</taxon>
        <taxon>Myxococcales</taxon>
        <taxon>Cystobacterineae</taxon>
        <taxon>Myxococcaceae</taxon>
        <taxon>Myxococcus</taxon>
    </lineage>
</organism>
<evidence type="ECO:0008006" key="4">
    <source>
        <dbReference type="Google" id="ProtNLM"/>
    </source>
</evidence>
<reference evidence="2 3" key="1">
    <citation type="submission" date="2019-06" db="EMBL/GenBank/DDBJ databases">
        <authorList>
            <person name="Livingstone P."/>
            <person name="Whitworth D."/>
        </authorList>
    </citation>
    <scope>NUCLEOTIDE SEQUENCE [LARGE SCALE GENOMIC DNA]</scope>
    <source>
        <strain evidence="2 3">AM401</strain>
    </source>
</reference>
<dbReference type="InterPro" id="IPR052918">
    <property type="entry name" value="Motility_Chemotaxis_Reg"/>
</dbReference>
<sequence length="428" mass="44404">MIRKWWSGACGVASAVAILGALPASAQALTPPDWQRQLGSTADELALAVTSVGDAVYMAGHTGGQLGSEVSSGGQDLFVSKHGVDGTLRWVRQLGTAMNDRAISVTADLAGNVYVAGYTWGSFLPYVNAGGTDFFVLKLDAKGALEWVQQFGTETDDFATGIAVTRRAGQDGLFVAGYSLGRIDGTPTPGNYDVVVAKFDTGGNPYWMRQFGSARSDIALGVAVSPREDIYVAGYTQGSLDGVTATGNTVDLFLAKYDVLGKAQWVRQLGSASDEYGTGVAVDEDGAAYVSGYTFGALDGNVRVGTYDAVLVKYDEAGTRQWTRQPGTTTTDYGQGVAVGVDGTVHLVGHTSGALDGNVSLGGSDVFLSTYDKAGNPLGTRQVGSSTSDRGQAVAVGDDGAAYAVGYTWGALPGSDRAGGYDAILFRF</sequence>
<dbReference type="Gene3D" id="2.120.10.30">
    <property type="entry name" value="TolB, C-terminal domain"/>
    <property type="match status" value="1"/>
</dbReference>
<dbReference type="InterPro" id="IPR011042">
    <property type="entry name" value="6-blade_b-propeller_TolB-like"/>
</dbReference>
<evidence type="ECO:0000313" key="3">
    <source>
        <dbReference type="Proteomes" id="UP000315369"/>
    </source>
</evidence>
<dbReference type="RefSeq" id="WP_141649200.1">
    <property type="nucleotide sequence ID" value="NZ_VIFM01000418.1"/>
</dbReference>
<dbReference type="EMBL" id="VIFM01000418">
    <property type="protein sequence ID" value="TQF08939.1"/>
    <property type="molecule type" value="Genomic_DNA"/>
</dbReference>
<name>A0A540WIV5_9BACT</name>
<evidence type="ECO:0000313" key="2">
    <source>
        <dbReference type="EMBL" id="TQF08939.1"/>
    </source>
</evidence>